<dbReference type="InterPro" id="IPR004386">
    <property type="entry name" value="Toxin_YafQ-like"/>
</dbReference>
<protein>
    <submittedName>
        <fullName evidence="2">Type II toxin-antitoxin system YafQ family toxin</fullName>
    </submittedName>
</protein>
<reference evidence="2" key="1">
    <citation type="submission" date="2022-05" db="EMBL/GenBank/DDBJ databases">
        <authorList>
            <person name="Oliphant S.A."/>
            <person name="Watson-Haigh N.S."/>
            <person name="Sumby K.M."/>
            <person name="Gardner J.M."/>
            <person name="Jiranek V."/>
        </authorList>
    </citation>
    <scope>NUCLEOTIDE SEQUENCE</scope>
    <source>
        <strain evidence="2">KI11_C11</strain>
    </source>
</reference>
<sequence>MEIDRTKKFLKDVKRCKKKHWNIEKLEKAVRSIVENDERELKKLKNHSLKGDWQGLYELHIESNWLLIYRISNDRVILVLTRTGTHKETLGI</sequence>
<dbReference type="InterPro" id="IPR007712">
    <property type="entry name" value="RelE/ParE_toxin"/>
</dbReference>
<dbReference type="Gene3D" id="3.30.2310.20">
    <property type="entry name" value="RelE-like"/>
    <property type="match status" value="1"/>
</dbReference>
<proteinExistence type="predicted"/>
<dbReference type="PIRSF" id="PIRSF006156">
    <property type="entry name" value="YafQ"/>
    <property type="match status" value="1"/>
</dbReference>
<keyword evidence="1" id="KW-1277">Toxin-antitoxin system</keyword>
<evidence type="ECO:0000313" key="2">
    <source>
        <dbReference type="EMBL" id="USS88087.1"/>
    </source>
</evidence>
<dbReference type="SUPFAM" id="SSF143011">
    <property type="entry name" value="RelE-like"/>
    <property type="match status" value="1"/>
</dbReference>
<organism evidence="2 3">
    <name type="scientific">Fructilactobacillus hinvesii</name>
    <dbReference type="NCBI Taxonomy" id="2940300"/>
    <lineage>
        <taxon>Bacteria</taxon>
        <taxon>Bacillati</taxon>
        <taxon>Bacillota</taxon>
        <taxon>Bacilli</taxon>
        <taxon>Lactobacillales</taxon>
        <taxon>Lactobacillaceae</taxon>
        <taxon>Fructilactobacillus</taxon>
    </lineage>
</organism>
<name>A0ABY5BSJ3_9LACO</name>
<dbReference type="Pfam" id="PF15738">
    <property type="entry name" value="YafQ_toxin"/>
    <property type="match status" value="1"/>
</dbReference>
<dbReference type="PANTHER" id="PTHR40588">
    <property type="entry name" value="MRNA INTERFERASE TOXIN YAFQ"/>
    <property type="match status" value="1"/>
</dbReference>
<gene>
    <name evidence="2" type="ORF">M3M39_00950</name>
</gene>
<dbReference type="InterPro" id="IPR035093">
    <property type="entry name" value="RelE/ParE_toxin_dom_sf"/>
</dbReference>
<dbReference type="RefSeq" id="WP_252797376.1">
    <property type="nucleotide sequence ID" value="NZ_CP097118.1"/>
</dbReference>
<dbReference type="Proteomes" id="UP001057025">
    <property type="component" value="Chromosome"/>
</dbReference>
<dbReference type="NCBIfam" id="TIGR02385">
    <property type="entry name" value="RelE_StbE"/>
    <property type="match status" value="1"/>
</dbReference>
<evidence type="ECO:0000256" key="1">
    <source>
        <dbReference type="ARBA" id="ARBA00022649"/>
    </source>
</evidence>
<accession>A0ABY5BSJ3</accession>
<dbReference type="PANTHER" id="PTHR40588:SF1">
    <property type="entry name" value="MRNA INTERFERASE TOXIN YAFQ"/>
    <property type="match status" value="1"/>
</dbReference>
<dbReference type="EMBL" id="CP097118">
    <property type="protein sequence ID" value="USS88087.1"/>
    <property type="molecule type" value="Genomic_DNA"/>
</dbReference>
<keyword evidence="3" id="KW-1185">Reference proteome</keyword>
<evidence type="ECO:0000313" key="3">
    <source>
        <dbReference type="Proteomes" id="UP001057025"/>
    </source>
</evidence>